<name>A0AAX6DX53_IRIPA</name>
<evidence type="ECO:0000313" key="2">
    <source>
        <dbReference type="Proteomes" id="UP001140949"/>
    </source>
</evidence>
<reference evidence="1" key="2">
    <citation type="submission" date="2023-04" db="EMBL/GenBank/DDBJ databases">
        <authorList>
            <person name="Bruccoleri R.E."/>
            <person name="Oakeley E.J."/>
            <person name="Faust A.-M."/>
            <person name="Dessus-Babus S."/>
            <person name="Altorfer M."/>
            <person name="Burckhardt D."/>
            <person name="Oertli M."/>
            <person name="Naumann U."/>
            <person name="Petersen F."/>
            <person name="Wong J."/>
        </authorList>
    </citation>
    <scope>NUCLEOTIDE SEQUENCE</scope>
    <source>
        <strain evidence="1">GSM-AAB239-AS_SAM_17_03QT</strain>
        <tissue evidence="1">Leaf</tissue>
    </source>
</reference>
<keyword evidence="2" id="KW-1185">Reference proteome</keyword>
<gene>
    <name evidence="1" type="ORF">M6B38_223280</name>
</gene>
<organism evidence="1 2">
    <name type="scientific">Iris pallida</name>
    <name type="common">Sweet iris</name>
    <dbReference type="NCBI Taxonomy" id="29817"/>
    <lineage>
        <taxon>Eukaryota</taxon>
        <taxon>Viridiplantae</taxon>
        <taxon>Streptophyta</taxon>
        <taxon>Embryophyta</taxon>
        <taxon>Tracheophyta</taxon>
        <taxon>Spermatophyta</taxon>
        <taxon>Magnoliopsida</taxon>
        <taxon>Liliopsida</taxon>
        <taxon>Asparagales</taxon>
        <taxon>Iridaceae</taxon>
        <taxon>Iridoideae</taxon>
        <taxon>Irideae</taxon>
        <taxon>Iris</taxon>
    </lineage>
</organism>
<dbReference type="EMBL" id="JANAVB010041272">
    <property type="protein sequence ID" value="KAJ6796372.1"/>
    <property type="molecule type" value="Genomic_DNA"/>
</dbReference>
<protein>
    <submittedName>
        <fullName evidence="1">Vegetative cell wall protein gp1-like</fullName>
    </submittedName>
</protein>
<comment type="caution">
    <text evidence="1">The sequence shown here is derived from an EMBL/GenBank/DDBJ whole genome shotgun (WGS) entry which is preliminary data.</text>
</comment>
<dbReference type="AlphaFoldDB" id="A0AAX6DX53"/>
<accession>A0AAX6DX53</accession>
<dbReference type="Proteomes" id="UP001140949">
    <property type="component" value="Unassembled WGS sequence"/>
</dbReference>
<sequence length="113" mass="12399">MSLPGLTPEPMSSVKGPRRRTYPWQMLTPSLIDILPSVHARACRVSKPVHSEPNRVGGCPATLFPTMPTSVASTSRSRPSDSFSDTTSISSLHSYEHFMGTRRNPLLISAVYD</sequence>
<proteinExistence type="predicted"/>
<reference evidence="1" key="1">
    <citation type="journal article" date="2023" name="GigaByte">
        <title>Genome assembly of the bearded iris, Iris pallida Lam.</title>
        <authorList>
            <person name="Bruccoleri R.E."/>
            <person name="Oakeley E.J."/>
            <person name="Faust A.M.E."/>
            <person name="Altorfer M."/>
            <person name="Dessus-Babus S."/>
            <person name="Burckhardt D."/>
            <person name="Oertli M."/>
            <person name="Naumann U."/>
            <person name="Petersen F."/>
            <person name="Wong J."/>
        </authorList>
    </citation>
    <scope>NUCLEOTIDE SEQUENCE</scope>
    <source>
        <strain evidence="1">GSM-AAB239-AS_SAM_17_03QT</strain>
    </source>
</reference>
<evidence type="ECO:0000313" key="1">
    <source>
        <dbReference type="EMBL" id="KAJ6796372.1"/>
    </source>
</evidence>